<keyword evidence="8 15" id="KW-0862">Zinc</keyword>
<dbReference type="GO" id="GO:0003684">
    <property type="term" value="F:damaged DNA binding"/>
    <property type="evidence" value="ECO:0007669"/>
    <property type="project" value="InterPro"/>
</dbReference>
<dbReference type="GO" id="GO:0008270">
    <property type="term" value="F:zinc ion binding"/>
    <property type="evidence" value="ECO:0007669"/>
    <property type="project" value="UniProtKB-UniRule"/>
</dbReference>
<sequence length="279" mass="31949">MPELPEVETVRKNLTNELLDDKIENIEIYFSKMLQNTTPKAFVDLVSNRVIEHIGRIGKYLIIYLGSLQEDTKKVLIIHLRMTGRLLVINDNTKVDKHLRCRFFLKSGRYLDFCDQRKFATMALVNKGEEFKWKGIALLGPEPISDDFELTTFYKGLKKSKKSIKAILLDQKLVCGLGNIYSDEALFRAGIHPQKAGEEISQQEAKQLFSSIKKVISEGIKERGTTFSDYRDSYGNKGGFQELLQVYGRARELCFICKNPLEKIRVANRGTTICPKCQK</sequence>
<dbReference type="GO" id="GO:0003690">
    <property type="term" value="F:double-stranded DNA binding"/>
    <property type="evidence" value="ECO:0007669"/>
    <property type="project" value="UniProtKB-ARBA"/>
</dbReference>
<comment type="function">
    <text evidence="15">Involved in base excision repair of DNA damaged by oxidation or by mutagenic agents. Acts as DNA glycosylase that recognizes and removes damaged bases. Has a preference for oxidized purines, such as 7,8-dihydro-8-oxoguanine (8-oxoG). Has AP (apurinic/apyrimidinic) lyase activity and introduces nicks in the DNA strand. Cleaves the DNA backbone by beta-delta elimination to generate a single-strand break at the site of the removed base with both 3'- and 5'-phosphates.</text>
</comment>
<dbReference type="PANTHER" id="PTHR22993:SF9">
    <property type="entry name" value="FORMAMIDOPYRIMIDINE-DNA GLYCOSYLASE"/>
    <property type="match status" value="1"/>
</dbReference>
<evidence type="ECO:0000256" key="4">
    <source>
        <dbReference type="ARBA" id="ARBA00022723"/>
    </source>
</evidence>
<keyword evidence="12 15" id="KW-0511">Multifunctional enzyme</keyword>
<evidence type="ECO:0000256" key="12">
    <source>
        <dbReference type="ARBA" id="ARBA00023268"/>
    </source>
</evidence>
<dbReference type="Pfam" id="PF06831">
    <property type="entry name" value="H2TH"/>
    <property type="match status" value="1"/>
</dbReference>
<keyword evidence="4 15" id="KW-0479">Metal-binding</keyword>
<dbReference type="SUPFAM" id="SSF46946">
    <property type="entry name" value="S13-like H2TH domain"/>
    <property type="match status" value="1"/>
</dbReference>
<dbReference type="NCBIfam" id="TIGR00577">
    <property type="entry name" value="fpg"/>
    <property type="match status" value="1"/>
</dbReference>
<dbReference type="AlphaFoldDB" id="A0A226BWA1"/>
<dbReference type="InterPro" id="IPR000214">
    <property type="entry name" value="Znf_DNA_glyclase/AP_lyase"/>
</dbReference>
<evidence type="ECO:0000259" key="16">
    <source>
        <dbReference type="PROSITE" id="PS51066"/>
    </source>
</evidence>
<feature type="active site" description="Proton donor" evidence="15">
    <location>
        <position position="3"/>
    </location>
</feature>
<evidence type="ECO:0000256" key="2">
    <source>
        <dbReference type="ARBA" id="ARBA00009409"/>
    </source>
</evidence>
<dbReference type="HAMAP" id="MF_00103">
    <property type="entry name" value="Fapy_DNA_glycosyl"/>
    <property type="match status" value="1"/>
</dbReference>
<keyword evidence="6 15" id="KW-0863">Zinc-finger</keyword>
<dbReference type="Gene3D" id="3.20.190.10">
    <property type="entry name" value="MutM-like, N-terminal"/>
    <property type="match status" value="1"/>
</dbReference>
<reference evidence="18 19" key="1">
    <citation type="submission" date="2017-06" db="EMBL/GenBank/DDBJ databases">
        <title>Draft Genome Sequence of Natranaerobius trueperi halophilic, alkalithermophilic bacteria from soda lakes.</title>
        <authorList>
            <person name="Zhao B."/>
        </authorList>
    </citation>
    <scope>NUCLEOTIDE SEQUENCE [LARGE SCALE GENOMIC DNA]</scope>
    <source>
        <strain evidence="18 19">DSM 18760</strain>
    </source>
</reference>
<dbReference type="InterPro" id="IPR010979">
    <property type="entry name" value="Ribosomal_uS13-like_H2TH"/>
</dbReference>
<dbReference type="InterPro" id="IPR020629">
    <property type="entry name" value="FPG_Glyclase"/>
</dbReference>
<dbReference type="InterPro" id="IPR015886">
    <property type="entry name" value="H2TH_FPG"/>
</dbReference>
<dbReference type="InterPro" id="IPR012319">
    <property type="entry name" value="FPG_cat"/>
</dbReference>
<keyword evidence="19" id="KW-1185">Reference proteome</keyword>
<dbReference type="Gene3D" id="1.10.8.50">
    <property type="match status" value="1"/>
</dbReference>
<accession>A0A226BWA1</accession>
<evidence type="ECO:0000256" key="11">
    <source>
        <dbReference type="ARBA" id="ARBA00023239"/>
    </source>
</evidence>
<dbReference type="Proteomes" id="UP000214588">
    <property type="component" value="Unassembled WGS sequence"/>
</dbReference>
<dbReference type="PROSITE" id="PS01242">
    <property type="entry name" value="ZF_FPG_1"/>
    <property type="match status" value="1"/>
</dbReference>
<dbReference type="EMBL" id="NIQC01000021">
    <property type="protein sequence ID" value="OWZ83318.1"/>
    <property type="molecule type" value="Genomic_DNA"/>
</dbReference>
<comment type="caution">
    <text evidence="15">Lacks conserved residue(s) required for the propagation of feature annotation.</text>
</comment>
<comment type="similarity">
    <text evidence="2 15">Belongs to the FPG family.</text>
</comment>
<evidence type="ECO:0000313" key="18">
    <source>
        <dbReference type="EMBL" id="OWZ83318.1"/>
    </source>
</evidence>
<evidence type="ECO:0000256" key="8">
    <source>
        <dbReference type="ARBA" id="ARBA00022833"/>
    </source>
</evidence>
<keyword evidence="11 15" id="KW-0456">Lyase</keyword>
<dbReference type="InterPro" id="IPR010663">
    <property type="entry name" value="Znf_FPG/IleRS"/>
</dbReference>
<dbReference type="GO" id="GO:0034039">
    <property type="term" value="F:8-oxo-7,8-dihydroguanine DNA N-glycosylase activity"/>
    <property type="evidence" value="ECO:0007669"/>
    <property type="project" value="TreeGrafter"/>
</dbReference>
<dbReference type="SMART" id="SM01232">
    <property type="entry name" value="H2TH"/>
    <property type="match status" value="1"/>
</dbReference>
<feature type="binding site" evidence="15">
    <location>
        <position position="98"/>
    </location>
    <ligand>
        <name>DNA</name>
        <dbReference type="ChEBI" id="CHEBI:16991"/>
    </ligand>
</feature>
<protein>
    <recommendedName>
        <fullName evidence="15">Formamidopyrimidine-DNA glycosylase</fullName>
        <shortName evidence="15">Fapy-DNA glycosylase</shortName>
        <ecNumber evidence="15">3.2.2.23</ecNumber>
    </recommendedName>
    <alternativeName>
        <fullName evidence="15">DNA-(apurinic or apyrimidinic site) lyase MutM</fullName>
        <shortName evidence="15">AP lyase MutM</shortName>
        <ecNumber evidence="15">4.2.99.18</ecNumber>
    </alternativeName>
</protein>
<gene>
    <name evidence="15" type="primary">mutM</name>
    <name evidence="15" type="synonym">fpg</name>
    <name evidence="18" type="ORF">CDO51_09275</name>
</gene>
<comment type="catalytic activity">
    <reaction evidence="1 15">
        <text>Hydrolysis of DNA containing ring-opened 7-methylguanine residues, releasing 2,6-diamino-4-hydroxy-5-(N-methyl)formamidopyrimidine.</text>
        <dbReference type="EC" id="3.2.2.23"/>
    </reaction>
</comment>
<dbReference type="SUPFAM" id="SSF57716">
    <property type="entry name" value="Glucocorticoid receptor-like (DNA-binding domain)"/>
    <property type="match status" value="1"/>
</dbReference>
<comment type="caution">
    <text evidence="18">The sequence shown here is derived from an EMBL/GenBank/DDBJ whole genome shotgun (WGS) entry which is preliminary data.</text>
</comment>
<feature type="active site" description="Proton donor; for beta-elimination activity" evidence="15">
    <location>
        <position position="59"/>
    </location>
</feature>
<dbReference type="OrthoDB" id="9800855at2"/>
<evidence type="ECO:0000256" key="6">
    <source>
        <dbReference type="ARBA" id="ARBA00022771"/>
    </source>
</evidence>
<dbReference type="Pfam" id="PF06827">
    <property type="entry name" value="zf-FPG_IleRS"/>
    <property type="match status" value="1"/>
</dbReference>
<evidence type="ECO:0000256" key="5">
    <source>
        <dbReference type="ARBA" id="ARBA00022763"/>
    </source>
</evidence>
<organism evidence="18 19">
    <name type="scientific">Natranaerobius trueperi</name>
    <dbReference type="NCBI Taxonomy" id="759412"/>
    <lineage>
        <taxon>Bacteria</taxon>
        <taxon>Bacillati</taxon>
        <taxon>Bacillota</taxon>
        <taxon>Clostridia</taxon>
        <taxon>Natranaerobiales</taxon>
        <taxon>Natranaerobiaceae</taxon>
        <taxon>Natranaerobius</taxon>
    </lineage>
</organism>
<keyword evidence="7 15" id="KW-0378">Hydrolase</keyword>
<keyword evidence="13 15" id="KW-0326">Glycosidase</keyword>
<dbReference type="Pfam" id="PF01149">
    <property type="entry name" value="Fapy_DNA_glyco"/>
    <property type="match status" value="1"/>
</dbReference>
<dbReference type="PANTHER" id="PTHR22993">
    <property type="entry name" value="FORMAMIDOPYRIMIDINE-DNA GLYCOSYLASE"/>
    <property type="match status" value="1"/>
</dbReference>
<comment type="catalytic activity">
    <reaction evidence="14 15">
        <text>2'-deoxyribonucleotide-(2'-deoxyribose 5'-phosphate)-2'-deoxyribonucleotide-DNA = a 3'-end 2'-deoxyribonucleotide-(2,3-dehydro-2,3-deoxyribose 5'-phosphate)-DNA + a 5'-end 5'-phospho-2'-deoxyribonucleoside-DNA + H(+)</text>
        <dbReference type="Rhea" id="RHEA:66592"/>
        <dbReference type="Rhea" id="RHEA-COMP:13180"/>
        <dbReference type="Rhea" id="RHEA-COMP:16897"/>
        <dbReference type="Rhea" id="RHEA-COMP:17067"/>
        <dbReference type="ChEBI" id="CHEBI:15378"/>
        <dbReference type="ChEBI" id="CHEBI:136412"/>
        <dbReference type="ChEBI" id="CHEBI:157695"/>
        <dbReference type="ChEBI" id="CHEBI:167181"/>
        <dbReference type="EC" id="4.2.99.18"/>
    </reaction>
</comment>
<feature type="active site" description="Schiff-base intermediate with DNA" evidence="15">
    <location>
        <position position="2"/>
    </location>
</feature>
<dbReference type="GO" id="GO:0140078">
    <property type="term" value="F:class I DNA-(apurinic or apyrimidinic site) endonuclease activity"/>
    <property type="evidence" value="ECO:0007669"/>
    <property type="project" value="UniProtKB-EC"/>
</dbReference>
<evidence type="ECO:0000256" key="3">
    <source>
        <dbReference type="ARBA" id="ARBA00011245"/>
    </source>
</evidence>
<evidence type="ECO:0000256" key="13">
    <source>
        <dbReference type="ARBA" id="ARBA00023295"/>
    </source>
</evidence>
<feature type="binding site" evidence="15">
    <location>
        <position position="117"/>
    </location>
    <ligand>
        <name>DNA</name>
        <dbReference type="ChEBI" id="CHEBI:16991"/>
    </ligand>
</feature>
<evidence type="ECO:0000256" key="14">
    <source>
        <dbReference type="ARBA" id="ARBA00044632"/>
    </source>
</evidence>
<evidence type="ECO:0000256" key="10">
    <source>
        <dbReference type="ARBA" id="ARBA00023204"/>
    </source>
</evidence>
<dbReference type="EC" id="4.2.99.18" evidence="15"/>
<comment type="subunit">
    <text evidence="3 15">Monomer.</text>
</comment>
<dbReference type="FunFam" id="1.10.8.50:FF:000003">
    <property type="entry name" value="Formamidopyrimidine-DNA glycosylase"/>
    <property type="match status" value="1"/>
</dbReference>
<evidence type="ECO:0000259" key="17">
    <source>
        <dbReference type="PROSITE" id="PS51068"/>
    </source>
</evidence>
<dbReference type="PROSITE" id="PS51066">
    <property type="entry name" value="ZF_FPG_2"/>
    <property type="match status" value="1"/>
</dbReference>
<evidence type="ECO:0000256" key="9">
    <source>
        <dbReference type="ARBA" id="ARBA00023125"/>
    </source>
</evidence>
<proteinExistence type="inferred from homology"/>
<feature type="domain" description="FPG-type" evidence="16">
    <location>
        <begin position="245"/>
        <end position="279"/>
    </location>
</feature>
<dbReference type="CDD" id="cd08966">
    <property type="entry name" value="EcFpg-like_N"/>
    <property type="match status" value="1"/>
</dbReference>
<evidence type="ECO:0000256" key="15">
    <source>
        <dbReference type="HAMAP-Rule" id="MF_00103"/>
    </source>
</evidence>
<evidence type="ECO:0000256" key="7">
    <source>
        <dbReference type="ARBA" id="ARBA00022801"/>
    </source>
</evidence>
<dbReference type="InterPro" id="IPR035937">
    <property type="entry name" value="FPG_N"/>
</dbReference>
<keyword evidence="5 15" id="KW-0227">DNA damage</keyword>
<feature type="active site" description="Proton donor; for delta-elimination activity" evidence="15">
    <location>
        <position position="269"/>
    </location>
</feature>
<dbReference type="PROSITE" id="PS51068">
    <property type="entry name" value="FPG_CAT"/>
    <property type="match status" value="1"/>
</dbReference>
<dbReference type="SMART" id="SM00898">
    <property type="entry name" value="Fapy_DNA_glyco"/>
    <property type="match status" value="1"/>
</dbReference>
<dbReference type="RefSeq" id="WP_089023990.1">
    <property type="nucleotide sequence ID" value="NZ_NIQC01000021.1"/>
</dbReference>
<feature type="domain" description="Formamidopyrimidine-DNA glycosylase catalytic" evidence="17">
    <location>
        <begin position="2"/>
        <end position="120"/>
    </location>
</feature>
<dbReference type="NCBIfam" id="NF002211">
    <property type="entry name" value="PRK01103.1"/>
    <property type="match status" value="1"/>
</dbReference>
<dbReference type="SUPFAM" id="SSF81624">
    <property type="entry name" value="N-terminal domain of MutM-like DNA repair proteins"/>
    <property type="match status" value="1"/>
</dbReference>
<dbReference type="GO" id="GO:0006284">
    <property type="term" value="P:base-excision repair"/>
    <property type="evidence" value="ECO:0007669"/>
    <property type="project" value="InterPro"/>
</dbReference>
<keyword evidence="9 15" id="KW-0238">DNA-binding</keyword>
<dbReference type="EC" id="3.2.2.23" evidence="15"/>
<name>A0A226BWA1_9FIRM</name>
<evidence type="ECO:0000256" key="1">
    <source>
        <dbReference type="ARBA" id="ARBA00001668"/>
    </source>
</evidence>
<comment type="cofactor">
    <cofactor evidence="15">
        <name>Zn(2+)</name>
        <dbReference type="ChEBI" id="CHEBI:29105"/>
    </cofactor>
    <text evidence="15">Binds 1 zinc ion per subunit.</text>
</comment>
<keyword evidence="10 15" id="KW-0234">DNA repair</keyword>
<dbReference type="InterPro" id="IPR015887">
    <property type="entry name" value="DNA_glyclase_Znf_dom_DNA_BS"/>
</dbReference>
<evidence type="ECO:0000313" key="19">
    <source>
        <dbReference type="Proteomes" id="UP000214588"/>
    </source>
</evidence>